<dbReference type="EMBL" id="RXHI01000008">
    <property type="protein sequence ID" value="RUA22871.1"/>
    <property type="molecule type" value="Genomic_DNA"/>
</dbReference>
<feature type="region of interest" description="Disordered" evidence="1">
    <location>
        <begin position="1"/>
        <end position="24"/>
    </location>
</feature>
<accession>A0A432JJZ8</accession>
<gene>
    <name evidence="2" type="ORF">DSL92_03340</name>
</gene>
<organism evidence="2">
    <name type="scientific">Billgrantia gudaonensis</name>
    <dbReference type="NCBI Taxonomy" id="376427"/>
    <lineage>
        <taxon>Bacteria</taxon>
        <taxon>Pseudomonadati</taxon>
        <taxon>Pseudomonadota</taxon>
        <taxon>Gammaproteobacteria</taxon>
        <taxon>Oceanospirillales</taxon>
        <taxon>Halomonadaceae</taxon>
        <taxon>Billgrantia</taxon>
    </lineage>
</organism>
<feature type="compositionally biased region" description="Basic residues" evidence="1">
    <location>
        <begin position="15"/>
        <end position="24"/>
    </location>
</feature>
<feature type="region of interest" description="Disordered" evidence="1">
    <location>
        <begin position="51"/>
        <end position="128"/>
    </location>
</feature>
<feature type="compositionally biased region" description="Low complexity" evidence="1">
    <location>
        <begin position="78"/>
        <end position="91"/>
    </location>
</feature>
<name>A0A432JJZ8_9GAMM</name>
<protein>
    <submittedName>
        <fullName evidence="2">Uncharacterized protein</fullName>
    </submittedName>
</protein>
<reference evidence="2" key="1">
    <citation type="submission" date="2018-12" db="EMBL/GenBank/DDBJ databases">
        <authorList>
            <person name="Jadhav K."/>
            <person name="Kushwaha B."/>
            <person name="Jadhav I."/>
        </authorList>
    </citation>
    <scope>NUCLEOTIDE SEQUENCE [LARGE SCALE GENOMIC DNA]</scope>
    <source>
        <strain evidence="2">SBS 10</strain>
    </source>
</reference>
<dbReference type="AlphaFoldDB" id="A0A432JJZ8"/>
<evidence type="ECO:0000256" key="1">
    <source>
        <dbReference type="SAM" id="MobiDB-lite"/>
    </source>
</evidence>
<proteinExistence type="predicted"/>
<evidence type="ECO:0000313" key="2">
    <source>
        <dbReference type="EMBL" id="RUA22871.1"/>
    </source>
</evidence>
<feature type="compositionally biased region" description="Basic residues" evidence="1">
    <location>
        <begin position="112"/>
        <end position="128"/>
    </location>
</feature>
<sequence length="128" mass="14216">MGQAYRQPGSLPRRGTSRRAAGRRVRCCASCRPCSPAGHYGALRRGCVSQPRAEGRPIDSASHGPPRPATGRRHGQTRSRSSSSVTRGNRSWAGVQRKPGTRAPPANERQHQWRRYVRSSHRRAPRSQ</sequence>
<comment type="caution">
    <text evidence="2">The sequence shown here is derived from an EMBL/GenBank/DDBJ whole genome shotgun (WGS) entry which is preliminary data.</text>
</comment>